<evidence type="ECO:0000313" key="9">
    <source>
        <dbReference type="Proteomes" id="UP000011666"/>
    </source>
</evidence>
<comment type="function">
    <text evidence="6">Cleaves peptides in various proteins in a process that requires ATP hydrolysis. Has a chymotrypsin-like activity. Plays a major role in the degradation of misfolded proteins.</text>
</comment>
<reference evidence="8 9" key="1">
    <citation type="submission" date="2013-01" db="EMBL/GenBank/DDBJ databases">
        <title>Whole genome shotgun sequence of Gordonia soli NBRC 108243.</title>
        <authorList>
            <person name="Isaki-Nakamura S."/>
            <person name="Hosoyama A."/>
            <person name="Tsuchikane K."/>
            <person name="Ando Y."/>
            <person name="Baba S."/>
            <person name="Ohji S."/>
            <person name="Hamada M."/>
            <person name="Tamura T."/>
            <person name="Yamazoe A."/>
            <person name="Yamazaki S."/>
            <person name="Fujita N."/>
        </authorList>
    </citation>
    <scope>NUCLEOTIDE SEQUENCE [LARGE SCALE GENOMIC DNA]</scope>
    <source>
        <strain evidence="8 9">NBRC 108243</strain>
    </source>
</reference>
<dbReference type="PANTHER" id="PTHR10381">
    <property type="entry name" value="ATP-DEPENDENT CLP PROTEASE PROTEOLYTIC SUBUNIT"/>
    <property type="match status" value="1"/>
</dbReference>
<feature type="active site" evidence="6">
    <location>
        <position position="129"/>
    </location>
</feature>
<dbReference type="PRINTS" id="PR00127">
    <property type="entry name" value="CLPPROTEASEP"/>
</dbReference>
<dbReference type="GO" id="GO:0051117">
    <property type="term" value="F:ATPase binding"/>
    <property type="evidence" value="ECO:0007669"/>
    <property type="project" value="TreeGrafter"/>
</dbReference>
<evidence type="ECO:0000256" key="4">
    <source>
        <dbReference type="ARBA" id="ARBA00022801"/>
    </source>
</evidence>
<name>M0QJ42_9ACTN</name>
<comment type="caution">
    <text evidence="8">The sequence shown here is derived from an EMBL/GenBank/DDBJ whole genome shotgun (WGS) entry which is preliminary data.</text>
</comment>
<keyword evidence="4 6" id="KW-0378">Hydrolase</keyword>
<dbReference type="InterPro" id="IPR001907">
    <property type="entry name" value="ClpP"/>
</dbReference>
<comment type="subcellular location">
    <subcellularLocation>
        <location evidence="6">Cytoplasm</location>
    </subcellularLocation>
</comment>
<dbReference type="HAMAP" id="MF_00444">
    <property type="entry name" value="ClpP"/>
    <property type="match status" value="1"/>
</dbReference>
<organism evidence="8 9">
    <name type="scientific">Gordonia soli NBRC 108243</name>
    <dbReference type="NCBI Taxonomy" id="1223545"/>
    <lineage>
        <taxon>Bacteria</taxon>
        <taxon>Bacillati</taxon>
        <taxon>Actinomycetota</taxon>
        <taxon>Actinomycetes</taxon>
        <taxon>Mycobacteriales</taxon>
        <taxon>Gordoniaceae</taxon>
        <taxon>Gordonia</taxon>
    </lineage>
</organism>
<feature type="active site" description="Nucleophile" evidence="6">
    <location>
        <position position="104"/>
    </location>
</feature>
<comment type="subunit">
    <text evidence="6">Fourteen ClpP subunits assemble into 2 heptameric rings which stack back to back to give a disk-like structure with a central cavity, resembling the structure of eukaryotic proteasomes.</text>
</comment>
<sequence>MASVRRPAHSRDMSTDTQTEPLVTWTAEELLAHRVLLLDRALDDENGSRLCSQLVLLATADPVTDISLWINSPGGSVPAMLAIMDTMRLIPNDVSTVALGMAYSAGQFLLCSGTKGKRYAMPHAKVLLHQGSSGIGGYAPDIELQADDLRAVRDTVLELIAQQTGQTIERVFADSLRDHVFTATEAIDYGFIDSVVTDITQIRPDTRSRLGLGSALR</sequence>
<dbReference type="GO" id="GO:0004252">
    <property type="term" value="F:serine-type endopeptidase activity"/>
    <property type="evidence" value="ECO:0007669"/>
    <property type="project" value="UniProtKB-UniRule"/>
</dbReference>
<keyword evidence="3 6" id="KW-0645">Protease</keyword>
<dbReference type="EMBL" id="BANX01000016">
    <property type="protein sequence ID" value="GAC68583.1"/>
    <property type="molecule type" value="Genomic_DNA"/>
</dbReference>
<dbReference type="SUPFAM" id="SSF52096">
    <property type="entry name" value="ClpP/crotonase"/>
    <property type="match status" value="1"/>
</dbReference>
<dbReference type="Pfam" id="PF00574">
    <property type="entry name" value="CLP_protease"/>
    <property type="match status" value="1"/>
</dbReference>
<comment type="similarity">
    <text evidence="1 6 7">Belongs to the peptidase S14 family.</text>
</comment>
<comment type="catalytic activity">
    <reaction evidence="6">
        <text>Hydrolysis of proteins to small peptides in the presence of ATP and magnesium. alpha-casein is the usual test substrate. In the absence of ATP, only oligopeptides shorter than five residues are hydrolyzed (such as succinyl-Leu-Tyr-|-NHMec, and Leu-Tyr-Leu-|-Tyr-Trp, in which cleavage of the -Tyr-|-Leu- and -Tyr-|-Trp bonds also occurs).</text>
        <dbReference type="EC" id="3.4.21.92"/>
    </reaction>
</comment>
<evidence type="ECO:0000256" key="6">
    <source>
        <dbReference type="HAMAP-Rule" id="MF_00444"/>
    </source>
</evidence>
<evidence type="ECO:0000256" key="3">
    <source>
        <dbReference type="ARBA" id="ARBA00022670"/>
    </source>
</evidence>
<keyword evidence="5 6" id="KW-0720">Serine protease</keyword>
<evidence type="ECO:0000313" key="8">
    <source>
        <dbReference type="EMBL" id="GAC68583.1"/>
    </source>
</evidence>
<proteinExistence type="inferred from homology"/>
<dbReference type="EC" id="3.4.21.92" evidence="6"/>
<dbReference type="Proteomes" id="UP000011666">
    <property type="component" value="Unassembled WGS sequence"/>
</dbReference>
<keyword evidence="2 6" id="KW-0963">Cytoplasm</keyword>
<dbReference type="STRING" id="1223545.GS4_16_01130"/>
<dbReference type="PANTHER" id="PTHR10381:SF70">
    <property type="entry name" value="ATP-DEPENDENT CLP PROTEASE PROTEOLYTIC SUBUNIT"/>
    <property type="match status" value="1"/>
</dbReference>
<evidence type="ECO:0000256" key="2">
    <source>
        <dbReference type="ARBA" id="ARBA00022490"/>
    </source>
</evidence>
<dbReference type="InterPro" id="IPR029045">
    <property type="entry name" value="ClpP/crotonase-like_dom_sf"/>
</dbReference>
<evidence type="ECO:0000256" key="7">
    <source>
        <dbReference type="RuleBase" id="RU003567"/>
    </source>
</evidence>
<dbReference type="CDD" id="cd07017">
    <property type="entry name" value="S14_ClpP_2"/>
    <property type="match status" value="1"/>
</dbReference>
<dbReference type="GO" id="GO:0005737">
    <property type="term" value="C:cytoplasm"/>
    <property type="evidence" value="ECO:0007669"/>
    <property type="project" value="UniProtKB-SubCell"/>
</dbReference>
<dbReference type="GO" id="GO:0006515">
    <property type="term" value="P:protein quality control for misfolded or incompletely synthesized proteins"/>
    <property type="evidence" value="ECO:0007669"/>
    <property type="project" value="TreeGrafter"/>
</dbReference>
<dbReference type="eggNOG" id="COG0740">
    <property type="taxonomic scope" value="Bacteria"/>
</dbReference>
<dbReference type="Gene3D" id="3.90.226.10">
    <property type="entry name" value="2-enoyl-CoA Hydratase, Chain A, domain 1"/>
    <property type="match status" value="1"/>
</dbReference>
<gene>
    <name evidence="6 8" type="primary">clpP</name>
    <name evidence="8" type="ORF">GS4_16_01130</name>
</gene>
<dbReference type="AlphaFoldDB" id="M0QJ42"/>
<accession>M0QJ42</accession>
<protein>
    <recommendedName>
        <fullName evidence="6 7">ATP-dependent Clp protease proteolytic subunit</fullName>
        <ecNumber evidence="6">3.4.21.92</ecNumber>
    </recommendedName>
    <alternativeName>
        <fullName evidence="6">Endopeptidase Clp</fullName>
    </alternativeName>
</protein>
<dbReference type="GO" id="GO:0009368">
    <property type="term" value="C:endopeptidase Clp complex"/>
    <property type="evidence" value="ECO:0007669"/>
    <property type="project" value="TreeGrafter"/>
</dbReference>
<evidence type="ECO:0000256" key="5">
    <source>
        <dbReference type="ARBA" id="ARBA00022825"/>
    </source>
</evidence>
<dbReference type="GO" id="GO:0004176">
    <property type="term" value="F:ATP-dependent peptidase activity"/>
    <property type="evidence" value="ECO:0007669"/>
    <property type="project" value="InterPro"/>
</dbReference>
<keyword evidence="9" id="KW-1185">Reference proteome</keyword>
<dbReference type="InterPro" id="IPR023562">
    <property type="entry name" value="ClpP/TepA"/>
</dbReference>
<evidence type="ECO:0000256" key="1">
    <source>
        <dbReference type="ARBA" id="ARBA00007039"/>
    </source>
</evidence>